<keyword evidence="1" id="KW-0378">Hydrolase</keyword>
<dbReference type="OrthoDB" id="4269629at2"/>
<accession>A0A5P2BYQ2</accession>
<dbReference type="SUPFAM" id="SSF53474">
    <property type="entry name" value="alpha/beta-Hydrolases"/>
    <property type="match status" value="1"/>
</dbReference>
<reference evidence="4 5" key="1">
    <citation type="submission" date="2018-05" db="EMBL/GenBank/DDBJ databases">
        <title>Streptomyces venezuelae.</title>
        <authorList>
            <person name="Kim W."/>
            <person name="Lee N."/>
            <person name="Cho B.-K."/>
        </authorList>
    </citation>
    <scope>NUCLEOTIDE SEQUENCE [LARGE SCALE GENOMIC DNA]</scope>
    <source>
        <strain evidence="4 5">ATCC 14584</strain>
    </source>
</reference>
<evidence type="ECO:0000313" key="5">
    <source>
        <dbReference type="Proteomes" id="UP000322927"/>
    </source>
</evidence>
<dbReference type="Gene3D" id="3.40.50.1820">
    <property type="entry name" value="alpha/beta hydrolase"/>
    <property type="match status" value="1"/>
</dbReference>
<feature type="compositionally biased region" description="Polar residues" evidence="2">
    <location>
        <begin position="77"/>
        <end position="91"/>
    </location>
</feature>
<feature type="domain" description="Peptidase S9 prolyl oligopeptidase catalytic" evidence="3">
    <location>
        <begin position="417"/>
        <end position="619"/>
    </location>
</feature>
<dbReference type="AlphaFoldDB" id="A0A5P2BYQ2"/>
<gene>
    <name evidence="4" type="ORF">DEJ48_18300</name>
</gene>
<dbReference type="InterPro" id="IPR011042">
    <property type="entry name" value="6-blade_b-propeller_TolB-like"/>
</dbReference>
<feature type="region of interest" description="Disordered" evidence="2">
    <location>
        <begin position="77"/>
        <end position="96"/>
    </location>
</feature>
<evidence type="ECO:0000256" key="1">
    <source>
        <dbReference type="ARBA" id="ARBA00022801"/>
    </source>
</evidence>
<dbReference type="PANTHER" id="PTHR42776">
    <property type="entry name" value="SERINE PEPTIDASE S9 FAMILY MEMBER"/>
    <property type="match status" value="1"/>
</dbReference>
<sequence>MSETGATSGPGAGNVTGAESSAPDVRDMSDMPDWEKRFRAPRVSLPDWAEDAPERSLFVSNATGTYELYAWDRTTGTQRQVTERPNGTTDGALSPDGEWIWWFDDTDGDEFGIWRRQPFGGGTDEPAVQGLEASYPAGLALGRDGATVVVGRSTDDDGSTIHVVRPGSPAPVEVYRHRESAGVGDLSHDGTLIAVEHTEHGDAMHSALRVIRPDGSTVAELDDTKGGTVELGLEVLGFAPVDGDTRLLVGHQRRGRWEPMVWDVASGEENDLVLGLPGDVSAEWYPDGSALLVAHGFEARGELFRYDLATAELVRIDTPAGSVSGATARPDGSVEYMWSSAAEPPVVRSTAGGVVLDPPGMKAPKSVPVEDMWVDGPGGRIHALVQRPADSSGPLPTVFEVHGGPTWHDSDSFAAGPAAWVDHGYAVIRVNYRGSTGYGREWTDALKHRVGLIELEDIAAVREWAVTSGLADPDRLVLAGGSWGGYLTLLGLGTQPDAWAVGLAAVPVADYVTAYHDEMEALKAMDRTLLGGTPEEVPDRFRASSPLTYVDDVKAPVYISAGVNDPRCPIRQIDNYVNRLSSRGATHEVYRYDAGHGSLVVDERIKQIALELDFASRHLP</sequence>
<dbReference type="GO" id="GO:0006508">
    <property type="term" value="P:proteolysis"/>
    <property type="evidence" value="ECO:0007669"/>
    <property type="project" value="InterPro"/>
</dbReference>
<dbReference type="EMBL" id="CP029192">
    <property type="protein sequence ID" value="QES35100.1"/>
    <property type="molecule type" value="Genomic_DNA"/>
</dbReference>
<dbReference type="GO" id="GO:0004252">
    <property type="term" value="F:serine-type endopeptidase activity"/>
    <property type="evidence" value="ECO:0007669"/>
    <property type="project" value="TreeGrafter"/>
</dbReference>
<feature type="region of interest" description="Disordered" evidence="2">
    <location>
        <begin position="1"/>
        <end position="33"/>
    </location>
</feature>
<evidence type="ECO:0000313" key="4">
    <source>
        <dbReference type="EMBL" id="QES35100.1"/>
    </source>
</evidence>
<organism evidence="4 5">
    <name type="scientific">Streptomyces venezuelae</name>
    <dbReference type="NCBI Taxonomy" id="54571"/>
    <lineage>
        <taxon>Bacteria</taxon>
        <taxon>Bacillati</taxon>
        <taxon>Actinomycetota</taxon>
        <taxon>Actinomycetes</taxon>
        <taxon>Kitasatosporales</taxon>
        <taxon>Streptomycetaceae</taxon>
        <taxon>Streptomyces</taxon>
    </lineage>
</organism>
<dbReference type="PANTHER" id="PTHR42776:SF27">
    <property type="entry name" value="DIPEPTIDYL PEPTIDASE FAMILY MEMBER 6"/>
    <property type="match status" value="1"/>
</dbReference>
<evidence type="ECO:0000259" key="3">
    <source>
        <dbReference type="Pfam" id="PF00326"/>
    </source>
</evidence>
<name>A0A5P2BYQ2_STRVZ</name>
<protein>
    <submittedName>
        <fullName evidence="4">S9 family peptidase</fullName>
    </submittedName>
</protein>
<dbReference type="Gene3D" id="2.120.10.30">
    <property type="entry name" value="TolB, C-terminal domain"/>
    <property type="match status" value="2"/>
</dbReference>
<dbReference type="Proteomes" id="UP000322927">
    <property type="component" value="Chromosome"/>
</dbReference>
<feature type="compositionally biased region" description="Basic and acidic residues" evidence="2">
    <location>
        <begin position="24"/>
        <end position="33"/>
    </location>
</feature>
<evidence type="ECO:0000256" key="2">
    <source>
        <dbReference type="SAM" id="MobiDB-lite"/>
    </source>
</evidence>
<dbReference type="InterPro" id="IPR001375">
    <property type="entry name" value="Peptidase_S9_cat"/>
</dbReference>
<dbReference type="Pfam" id="PF00326">
    <property type="entry name" value="Peptidase_S9"/>
    <property type="match status" value="1"/>
</dbReference>
<proteinExistence type="predicted"/>
<dbReference type="InterPro" id="IPR029058">
    <property type="entry name" value="AB_hydrolase_fold"/>
</dbReference>
<dbReference type="SUPFAM" id="SSF82171">
    <property type="entry name" value="DPP6 N-terminal domain-like"/>
    <property type="match status" value="1"/>
</dbReference>